<reference evidence="3" key="1">
    <citation type="journal article" date="2017" name="Nat. Commun.">
        <title>The asparagus genome sheds light on the origin and evolution of a young Y chromosome.</title>
        <authorList>
            <person name="Harkess A."/>
            <person name="Zhou J."/>
            <person name="Xu C."/>
            <person name="Bowers J.E."/>
            <person name="Van der Hulst R."/>
            <person name="Ayyampalayam S."/>
            <person name="Mercati F."/>
            <person name="Riccardi P."/>
            <person name="McKain M.R."/>
            <person name="Kakrana A."/>
            <person name="Tang H."/>
            <person name="Ray J."/>
            <person name="Groenendijk J."/>
            <person name="Arikit S."/>
            <person name="Mathioni S.M."/>
            <person name="Nakano M."/>
            <person name="Shan H."/>
            <person name="Telgmann-Rauber A."/>
            <person name="Kanno A."/>
            <person name="Yue Z."/>
            <person name="Chen H."/>
            <person name="Li W."/>
            <person name="Chen Y."/>
            <person name="Xu X."/>
            <person name="Zhang Y."/>
            <person name="Luo S."/>
            <person name="Chen H."/>
            <person name="Gao J."/>
            <person name="Mao Z."/>
            <person name="Pires J.C."/>
            <person name="Luo M."/>
            <person name="Kudrna D."/>
            <person name="Wing R.A."/>
            <person name="Meyers B.C."/>
            <person name="Yi K."/>
            <person name="Kong H."/>
            <person name="Lavrijsen P."/>
            <person name="Sunseri F."/>
            <person name="Falavigna A."/>
            <person name="Ye Y."/>
            <person name="Leebens-Mack J.H."/>
            <person name="Chen G."/>
        </authorList>
    </citation>
    <scope>NUCLEOTIDE SEQUENCE [LARGE SCALE GENOMIC DNA]</scope>
    <source>
        <strain evidence="3">cv. DH0086</strain>
    </source>
</reference>
<evidence type="ECO:0000313" key="2">
    <source>
        <dbReference type="EMBL" id="ONK67595.1"/>
    </source>
</evidence>
<gene>
    <name evidence="2" type="ORF">A4U43_C05F1720</name>
</gene>
<keyword evidence="3" id="KW-1185">Reference proteome</keyword>
<feature type="domain" description="RNA-polymerase II-associated protein 3-like C-terminal" evidence="1">
    <location>
        <begin position="2"/>
        <end position="61"/>
    </location>
</feature>
<sequence length="111" mass="12645">MIPPATLPKIFKNALSAPMLIEIIKCTAAIFKEDTEFAVSILDNLTKVPRFDMIIMCLSAVDHAEIHHQWEQVFSMKDIRADHVDVLNKLRPKFCYGQWQAHVLGSNGRPK</sequence>
<dbReference type="AlphaFoldDB" id="A0A5P1ENL0"/>
<dbReference type="Proteomes" id="UP000243459">
    <property type="component" value="Chromosome 5"/>
</dbReference>
<evidence type="ECO:0000313" key="3">
    <source>
        <dbReference type="Proteomes" id="UP000243459"/>
    </source>
</evidence>
<dbReference type="InterPro" id="IPR025986">
    <property type="entry name" value="RPAP3-like_C"/>
</dbReference>
<dbReference type="PANTHER" id="PTHR47329:SF1">
    <property type="entry name" value="OS05G0129900 PROTEIN"/>
    <property type="match status" value="1"/>
</dbReference>
<proteinExistence type="predicted"/>
<dbReference type="Gramene" id="ONK67595">
    <property type="protein sequence ID" value="ONK67595"/>
    <property type="gene ID" value="A4U43_C05F1720"/>
</dbReference>
<organism evidence="2 3">
    <name type="scientific">Asparagus officinalis</name>
    <name type="common">Garden asparagus</name>
    <dbReference type="NCBI Taxonomy" id="4686"/>
    <lineage>
        <taxon>Eukaryota</taxon>
        <taxon>Viridiplantae</taxon>
        <taxon>Streptophyta</taxon>
        <taxon>Embryophyta</taxon>
        <taxon>Tracheophyta</taxon>
        <taxon>Spermatophyta</taxon>
        <taxon>Magnoliopsida</taxon>
        <taxon>Liliopsida</taxon>
        <taxon>Asparagales</taxon>
        <taxon>Asparagaceae</taxon>
        <taxon>Asparagoideae</taxon>
        <taxon>Asparagus</taxon>
    </lineage>
</organism>
<name>A0A5P1ENL0_ASPOF</name>
<dbReference type="EMBL" id="CM007385">
    <property type="protein sequence ID" value="ONK67595.1"/>
    <property type="molecule type" value="Genomic_DNA"/>
</dbReference>
<protein>
    <recommendedName>
        <fullName evidence="1">RNA-polymerase II-associated protein 3-like C-terminal domain-containing protein</fullName>
    </recommendedName>
</protein>
<dbReference type="Pfam" id="PF13877">
    <property type="entry name" value="RPAP3_C"/>
    <property type="match status" value="1"/>
</dbReference>
<accession>A0A5P1ENL0</accession>
<evidence type="ECO:0000259" key="1">
    <source>
        <dbReference type="Pfam" id="PF13877"/>
    </source>
</evidence>
<dbReference type="PANTHER" id="PTHR47329">
    <property type="entry name" value="OS05G0129900 PROTEIN"/>
    <property type="match status" value="1"/>
</dbReference>